<dbReference type="GO" id="GO:0003700">
    <property type="term" value="F:DNA-binding transcription factor activity"/>
    <property type="evidence" value="ECO:0007669"/>
    <property type="project" value="InterPro"/>
</dbReference>
<accession>A0A2N9BKI5</accession>
<feature type="domain" description="HTH gntR-type" evidence="4">
    <location>
        <begin position="7"/>
        <end position="74"/>
    </location>
</feature>
<dbReference type="Pfam" id="PF00392">
    <property type="entry name" value="GntR"/>
    <property type="match status" value="1"/>
</dbReference>
<evidence type="ECO:0000256" key="3">
    <source>
        <dbReference type="ARBA" id="ARBA00023163"/>
    </source>
</evidence>
<dbReference type="InterPro" id="IPR036388">
    <property type="entry name" value="WH-like_DNA-bd_sf"/>
</dbReference>
<keyword evidence="6" id="KW-1185">Reference proteome</keyword>
<gene>
    <name evidence="5" type="primary">lutR_11</name>
    <name evidence="5" type="ORF">SCNRRL3882_7320</name>
</gene>
<dbReference type="Pfam" id="PF07729">
    <property type="entry name" value="FCD"/>
    <property type="match status" value="1"/>
</dbReference>
<dbReference type="PANTHER" id="PTHR43537">
    <property type="entry name" value="TRANSCRIPTIONAL REGULATOR, GNTR FAMILY"/>
    <property type="match status" value="1"/>
</dbReference>
<dbReference type="RefSeq" id="WP_010040880.1">
    <property type="nucleotide sequence ID" value="NZ_LT962942.1"/>
</dbReference>
<evidence type="ECO:0000313" key="5">
    <source>
        <dbReference type="EMBL" id="SOR83874.1"/>
    </source>
</evidence>
<protein>
    <submittedName>
        <fullName evidence="5">L-lactate utilization operon repressor</fullName>
    </submittedName>
</protein>
<dbReference type="Gene3D" id="1.20.120.530">
    <property type="entry name" value="GntR ligand-binding domain-like"/>
    <property type="match status" value="1"/>
</dbReference>
<dbReference type="Proteomes" id="UP000235464">
    <property type="component" value="Chromosome I"/>
</dbReference>
<dbReference type="Gene3D" id="1.10.10.10">
    <property type="entry name" value="Winged helix-like DNA-binding domain superfamily/Winged helix DNA-binding domain"/>
    <property type="match status" value="1"/>
</dbReference>
<dbReference type="OrthoDB" id="4164516at2"/>
<reference evidence="6" key="1">
    <citation type="submission" date="2017-11" db="EMBL/GenBank/DDBJ databases">
        <authorList>
            <person name="Wibberg D."/>
        </authorList>
    </citation>
    <scope>NUCLEOTIDE SEQUENCE [LARGE SCALE GENOMIC DNA]</scope>
</reference>
<dbReference type="InterPro" id="IPR008920">
    <property type="entry name" value="TF_FadR/GntR_C"/>
</dbReference>
<dbReference type="GO" id="GO:0003677">
    <property type="term" value="F:DNA binding"/>
    <property type="evidence" value="ECO:0007669"/>
    <property type="project" value="UniProtKB-KW"/>
</dbReference>
<organism evidence="5 6">
    <name type="scientific">Streptomyces chartreusis NRRL 3882</name>
    <dbReference type="NCBI Taxonomy" id="1079985"/>
    <lineage>
        <taxon>Bacteria</taxon>
        <taxon>Bacillati</taxon>
        <taxon>Actinomycetota</taxon>
        <taxon>Actinomycetes</taxon>
        <taxon>Kitasatosporales</taxon>
        <taxon>Streptomycetaceae</taxon>
        <taxon>Streptomyces</taxon>
    </lineage>
</organism>
<dbReference type="SMART" id="SM00345">
    <property type="entry name" value="HTH_GNTR"/>
    <property type="match status" value="1"/>
</dbReference>
<dbReference type="InterPro" id="IPR000524">
    <property type="entry name" value="Tscrpt_reg_HTH_GntR"/>
</dbReference>
<evidence type="ECO:0000256" key="2">
    <source>
        <dbReference type="ARBA" id="ARBA00023125"/>
    </source>
</evidence>
<evidence type="ECO:0000313" key="6">
    <source>
        <dbReference type="Proteomes" id="UP000235464"/>
    </source>
</evidence>
<dbReference type="AlphaFoldDB" id="A0A2N9BKI5"/>
<dbReference type="CDD" id="cd07377">
    <property type="entry name" value="WHTH_GntR"/>
    <property type="match status" value="1"/>
</dbReference>
<name>A0A2N9BKI5_STRCX</name>
<keyword evidence="2" id="KW-0238">DNA-binding</keyword>
<dbReference type="SUPFAM" id="SSF48008">
    <property type="entry name" value="GntR ligand-binding domain-like"/>
    <property type="match status" value="1"/>
</dbReference>
<dbReference type="PROSITE" id="PS50949">
    <property type="entry name" value="HTH_GNTR"/>
    <property type="match status" value="1"/>
</dbReference>
<dbReference type="InterPro" id="IPR011711">
    <property type="entry name" value="GntR_C"/>
</dbReference>
<keyword evidence="3" id="KW-0804">Transcription</keyword>
<sequence>MASYSGRGVHGQVVHSLGARIVRGEIAEGEILDIGALGAELDVSLTVMREALKVLAGKGLTDARQKRGTFVRERAHWNLLDADVIRWRMEAGDGTRLLRDLADVRAIIEPAAAHRAALHRTDADLAALEAALEAMGQAKADSAAAAEADAAFHRALLAATGNELLRRMDMLLEPGLKERDRMVHSHGGADDPVPSHRAVLDAIRAQDPTRAELAMLNLLAKALADLDQLAPAQAAAHS</sequence>
<evidence type="ECO:0000256" key="1">
    <source>
        <dbReference type="ARBA" id="ARBA00023015"/>
    </source>
</evidence>
<dbReference type="SUPFAM" id="SSF46785">
    <property type="entry name" value="Winged helix' DNA-binding domain"/>
    <property type="match status" value="1"/>
</dbReference>
<dbReference type="InterPro" id="IPR036390">
    <property type="entry name" value="WH_DNA-bd_sf"/>
</dbReference>
<dbReference type="SMART" id="SM00895">
    <property type="entry name" value="FCD"/>
    <property type="match status" value="1"/>
</dbReference>
<dbReference type="EMBL" id="LT963352">
    <property type="protein sequence ID" value="SOR83874.1"/>
    <property type="molecule type" value="Genomic_DNA"/>
</dbReference>
<keyword evidence="1" id="KW-0805">Transcription regulation</keyword>
<dbReference type="PANTHER" id="PTHR43537:SF44">
    <property type="entry name" value="GNTR FAMILY REGULATORY PROTEIN"/>
    <property type="match status" value="1"/>
</dbReference>
<evidence type="ECO:0000259" key="4">
    <source>
        <dbReference type="PROSITE" id="PS50949"/>
    </source>
</evidence>
<proteinExistence type="predicted"/>